<proteinExistence type="predicted"/>
<accession>A0A2G9TPF0</accession>
<dbReference type="EMBL" id="KZ356751">
    <property type="protein sequence ID" value="PIO59851.1"/>
    <property type="molecule type" value="Genomic_DNA"/>
</dbReference>
<evidence type="ECO:0000313" key="1">
    <source>
        <dbReference type="EMBL" id="PIO59851.1"/>
    </source>
</evidence>
<sequence length="182" mass="20479">MHSKSLGQCTEFTKRGHCVHGSEIEPRIWITTTKPSIPRYRSVVVRLACDQLKQKYPSRYAQYLADKEEGIAMRSPASASSSSFEDNLTPVSLMENDLSMEDAEVVAPSCNSFTFYDDQQCMVNTEDEDTVSPFHGCANFVSFRDYSLTVQPQELFEGLPPGYEGLKLCVELCVLSTEYSCR</sequence>
<gene>
    <name evidence="1" type="ORF">TELCIR_18673</name>
</gene>
<name>A0A2G9TPF0_TELCI</name>
<dbReference type="Proteomes" id="UP000230423">
    <property type="component" value="Unassembled WGS sequence"/>
</dbReference>
<keyword evidence="2" id="KW-1185">Reference proteome</keyword>
<organism evidence="1 2">
    <name type="scientific">Teladorsagia circumcincta</name>
    <name type="common">Brown stomach worm</name>
    <name type="synonym">Ostertagia circumcincta</name>
    <dbReference type="NCBI Taxonomy" id="45464"/>
    <lineage>
        <taxon>Eukaryota</taxon>
        <taxon>Metazoa</taxon>
        <taxon>Ecdysozoa</taxon>
        <taxon>Nematoda</taxon>
        <taxon>Chromadorea</taxon>
        <taxon>Rhabditida</taxon>
        <taxon>Rhabditina</taxon>
        <taxon>Rhabditomorpha</taxon>
        <taxon>Strongyloidea</taxon>
        <taxon>Trichostrongylidae</taxon>
        <taxon>Teladorsagia</taxon>
    </lineage>
</organism>
<dbReference type="OrthoDB" id="5867217at2759"/>
<feature type="non-terminal residue" evidence="1">
    <location>
        <position position="182"/>
    </location>
</feature>
<evidence type="ECO:0000313" key="2">
    <source>
        <dbReference type="Proteomes" id="UP000230423"/>
    </source>
</evidence>
<reference evidence="1 2" key="1">
    <citation type="submission" date="2015-09" db="EMBL/GenBank/DDBJ databases">
        <title>Draft genome of the parasitic nematode Teladorsagia circumcincta isolate WARC Sus (inbred).</title>
        <authorList>
            <person name="Mitreva M."/>
        </authorList>
    </citation>
    <scope>NUCLEOTIDE SEQUENCE [LARGE SCALE GENOMIC DNA]</scope>
    <source>
        <strain evidence="1 2">S</strain>
    </source>
</reference>
<protein>
    <submittedName>
        <fullName evidence="1">Uncharacterized protein</fullName>
    </submittedName>
</protein>
<dbReference type="AlphaFoldDB" id="A0A2G9TPF0"/>